<gene>
    <name evidence="2" type="ORF">LshimejAT787_5400040</name>
</gene>
<proteinExistence type="predicted"/>
<feature type="region of interest" description="Disordered" evidence="1">
    <location>
        <begin position="17"/>
        <end position="63"/>
    </location>
</feature>
<feature type="compositionally biased region" description="Acidic residues" evidence="1">
    <location>
        <begin position="31"/>
        <end position="42"/>
    </location>
</feature>
<reference evidence="2" key="1">
    <citation type="submission" date="2022-07" db="EMBL/GenBank/DDBJ databases">
        <title>The genome of Lyophyllum shimeji provides insight into the initial evolution of ectomycorrhizal fungal genome.</title>
        <authorList>
            <person name="Kobayashi Y."/>
            <person name="Shibata T."/>
            <person name="Hirakawa H."/>
            <person name="Shigenobu S."/>
            <person name="Nishiyama T."/>
            <person name="Yamada A."/>
            <person name="Hasebe M."/>
            <person name="Kawaguchi M."/>
        </authorList>
    </citation>
    <scope>NUCLEOTIDE SEQUENCE</scope>
    <source>
        <strain evidence="2">AT787</strain>
    </source>
</reference>
<evidence type="ECO:0000313" key="3">
    <source>
        <dbReference type="Proteomes" id="UP001063166"/>
    </source>
</evidence>
<evidence type="ECO:0000313" key="2">
    <source>
        <dbReference type="EMBL" id="GLB46007.1"/>
    </source>
</evidence>
<accession>A0A9P3Q391</accession>
<organism evidence="2 3">
    <name type="scientific">Lyophyllum shimeji</name>
    <name type="common">Hon-shimeji</name>
    <name type="synonym">Tricholoma shimeji</name>
    <dbReference type="NCBI Taxonomy" id="47721"/>
    <lineage>
        <taxon>Eukaryota</taxon>
        <taxon>Fungi</taxon>
        <taxon>Dikarya</taxon>
        <taxon>Basidiomycota</taxon>
        <taxon>Agaricomycotina</taxon>
        <taxon>Agaricomycetes</taxon>
        <taxon>Agaricomycetidae</taxon>
        <taxon>Agaricales</taxon>
        <taxon>Tricholomatineae</taxon>
        <taxon>Lyophyllaceae</taxon>
        <taxon>Lyophyllum</taxon>
    </lineage>
</organism>
<dbReference type="OrthoDB" id="3203379at2759"/>
<dbReference type="AlphaFoldDB" id="A0A9P3Q391"/>
<comment type="caution">
    <text evidence="2">The sequence shown here is derived from an EMBL/GenBank/DDBJ whole genome shotgun (WGS) entry which is preliminary data.</text>
</comment>
<dbReference type="Proteomes" id="UP001063166">
    <property type="component" value="Unassembled WGS sequence"/>
</dbReference>
<sequence>MDSPSIADINWEELFQENNADDLFQDRDYDGIEPESSDDDSEYGDHLMPEPSDSDSEDEEPTRPAIQMARTASLRERLDPQDPQELSRKVEYVLRVMDSIGINLPIFLDALSWGDEACTQNAKIRYERAAFMNSQELPKILRQWLKPERSPGSKKKRARGAAPTMKAFALECIEDLVDKELRQLAPHLASPAGEDVEPETLLSTGFAGMQQDVEASAPSCLRLLKKMACRKGQEDNAKKGPEKVSLVIYITR</sequence>
<evidence type="ECO:0000256" key="1">
    <source>
        <dbReference type="SAM" id="MobiDB-lite"/>
    </source>
</evidence>
<dbReference type="EMBL" id="BRPK01000054">
    <property type="protein sequence ID" value="GLB46007.1"/>
    <property type="molecule type" value="Genomic_DNA"/>
</dbReference>
<name>A0A9P3Q391_LYOSH</name>
<keyword evidence="3" id="KW-1185">Reference proteome</keyword>
<protein>
    <submittedName>
        <fullName evidence="2">Uncharacterized protein</fullName>
    </submittedName>
</protein>